<gene>
    <name evidence="1" type="ORF">Ahy_A10g049664</name>
</gene>
<organism evidence="1 2">
    <name type="scientific">Arachis hypogaea</name>
    <name type="common">Peanut</name>
    <dbReference type="NCBI Taxonomy" id="3818"/>
    <lineage>
        <taxon>Eukaryota</taxon>
        <taxon>Viridiplantae</taxon>
        <taxon>Streptophyta</taxon>
        <taxon>Embryophyta</taxon>
        <taxon>Tracheophyta</taxon>
        <taxon>Spermatophyta</taxon>
        <taxon>Magnoliopsida</taxon>
        <taxon>eudicotyledons</taxon>
        <taxon>Gunneridae</taxon>
        <taxon>Pentapetalae</taxon>
        <taxon>rosids</taxon>
        <taxon>fabids</taxon>
        <taxon>Fabales</taxon>
        <taxon>Fabaceae</taxon>
        <taxon>Papilionoideae</taxon>
        <taxon>50 kb inversion clade</taxon>
        <taxon>dalbergioids sensu lato</taxon>
        <taxon>Dalbergieae</taxon>
        <taxon>Pterocarpus clade</taxon>
        <taxon>Arachis</taxon>
    </lineage>
</organism>
<dbReference type="Proteomes" id="UP000289738">
    <property type="component" value="Chromosome A10"/>
</dbReference>
<keyword evidence="2" id="KW-1185">Reference proteome</keyword>
<dbReference type="EMBL" id="SDMP01000010">
    <property type="protein sequence ID" value="RYR34676.1"/>
    <property type="molecule type" value="Genomic_DNA"/>
</dbReference>
<evidence type="ECO:0000313" key="2">
    <source>
        <dbReference type="Proteomes" id="UP000289738"/>
    </source>
</evidence>
<sequence>MHQNFLNSVVVTDGEFVIGMEFSSIETVIAAIKDYIIHRGVDYLVCESEPITFYAKCIQYGTNGTHLYGKYKGVLLVVVSQDGNDNIVPLAFAVVEGETFDACHFFFTHLHTHVVTRDAIARSNKSWEPPRASRMFCVRHIASNFLRNFKTPYLQKLICKYDYVIVELCVNLLYSMQDYVSMMRLTLSGSIGSHDSSIFWHLIMDIAGSYGHKHNRGARNLPITSLVKVTFYRLNELFTKKRAEAEARKNARHVFSEYTINRLQLKKQVVENIQVNLFDRQNEIFEVHDMSSGMEYAVNLHRRHCDCGKF</sequence>
<dbReference type="PANTHER" id="PTHR31973:SF195">
    <property type="entry name" value="MUDR FAMILY TRANSPOSASE"/>
    <property type="match status" value="1"/>
</dbReference>
<name>A0A445B7N9_ARAHY</name>
<dbReference type="AlphaFoldDB" id="A0A445B7N9"/>
<comment type="caution">
    <text evidence="1">The sequence shown here is derived from an EMBL/GenBank/DDBJ whole genome shotgun (WGS) entry which is preliminary data.</text>
</comment>
<protein>
    <recommendedName>
        <fullName evidence="3">MULE transposase domain-containing protein</fullName>
    </recommendedName>
</protein>
<evidence type="ECO:0008006" key="3">
    <source>
        <dbReference type="Google" id="ProtNLM"/>
    </source>
</evidence>
<accession>A0A445B7N9</accession>
<proteinExistence type="predicted"/>
<evidence type="ECO:0000313" key="1">
    <source>
        <dbReference type="EMBL" id="RYR34676.1"/>
    </source>
</evidence>
<dbReference type="PANTHER" id="PTHR31973">
    <property type="entry name" value="POLYPROTEIN, PUTATIVE-RELATED"/>
    <property type="match status" value="1"/>
</dbReference>
<reference evidence="1 2" key="1">
    <citation type="submission" date="2019-01" db="EMBL/GenBank/DDBJ databases">
        <title>Sequencing of cultivated peanut Arachis hypogaea provides insights into genome evolution and oil improvement.</title>
        <authorList>
            <person name="Chen X."/>
        </authorList>
    </citation>
    <scope>NUCLEOTIDE SEQUENCE [LARGE SCALE GENOMIC DNA]</scope>
    <source>
        <strain evidence="2">cv. Fuhuasheng</strain>
        <tissue evidence="1">Leaves</tissue>
    </source>
</reference>